<dbReference type="Proteomes" id="UP000032431">
    <property type="component" value="Chromosome I"/>
</dbReference>
<dbReference type="STRING" id="29343.CCDG5_0330"/>
<dbReference type="OrthoDB" id="9814833at2"/>
<name>A0A078KLW7_9FIRM</name>
<dbReference type="AlphaFoldDB" id="A0A078KLW7"/>
<protein>
    <submittedName>
        <fullName evidence="1">Uncharacterized protein</fullName>
    </submittedName>
</protein>
<dbReference type="EMBL" id="LM995447">
    <property type="protein sequence ID" value="CDZ23472.1"/>
    <property type="molecule type" value="Genomic_DNA"/>
</dbReference>
<dbReference type="KEGG" id="ccel:CCDG5_0330"/>
<keyword evidence="2" id="KW-1185">Reference proteome</keyword>
<evidence type="ECO:0000313" key="2">
    <source>
        <dbReference type="Proteomes" id="UP000032431"/>
    </source>
</evidence>
<organism evidence="1 2">
    <name type="scientific">[Clostridium] cellulosi</name>
    <dbReference type="NCBI Taxonomy" id="29343"/>
    <lineage>
        <taxon>Bacteria</taxon>
        <taxon>Bacillati</taxon>
        <taxon>Bacillota</taxon>
        <taxon>Clostridia</taxon>
        <taxon>Eubacteriales</taxon>
        <taxon>Oscillospiraceae</taxon>
        <taxon>Oscillospiraceae incertae sedis</taxon>
    </lineage>
</organism>
<evidence type="ECO:0000313" key="1">
    <source>
        <dbReference type="EMBL" id="CDZ23472.1"/>
    </source>
</evidence>
<proteinExistence type="predicted"/>
<accession>A0A078KLW7</accession>
<dbReference type="PATRIC" id="fig|29343.3.peg.345"/>
<reference evidence="2" key="1">
    <citation type="submission" date="2014-07" db="EMBL/GenBank/DDBJ databases">
        <authorList>
            <person name="Wibberg D."/>
        </authorList>
    </citation>
    <scope>NUCLEOTIDE SEQUENCE [LARGE SCALE GENOMIC DNA]</scope>
    <source>
        <strain evidence="2">DG5</strain>
    </source>
</reference>
<dbReference type="HOGENOM" id="CLU_2877856_0_0_9"/>
<gene>
    <name evidence="1" type="ORF">CCDG5_0330</name>
</gene>
<sequence length="63" mass="7283">MKYHVSEVARILGITPGALHFLEGKEIIEAKREKMDTAIMMKMIFSDCSLILNITQWEFPSRI</sequence>